<dbReference type="RefSeq" id="WP_088497118.1">
    <property type="nucleotide sequence ID" value="NZ_NIVX01000076.1"/>
</dbReference>
<dbReference type="Proteomes" id="UP000197090">
    <property type="component" value="Unassembled WGS sequence"/>
</dbReference>
<dbReference type="EMBL" id="NIVX01000076">
    <property type="protein sequence ID" value="OWQ73799.1"/>
    <property type="molecule type" value="Genomic_DNA"/>
</dbReference>
<dbReference type="AlphaFoldDB" id="A0A246I5G6"/>
<name>A0A246I5G6_STEMA</name>
<reference evidence="1 2" key="1">
    <citation type="submission" date="2017-06" db="EMBL/GenBank/DDBJ databases">
        <authorList>
            <person name="Kim H.J."/>
            <person name="Triplett B.A."/>
        </authorList>
    </citation>
    <scope>NUCLEOTIDE SEQUENCE [LARGE SCALE GENOMIC DNA]</scope>
    <source>
        <strain evidence="1 2">594</strain>
    </source>
</reference>
<organism evidence="1 2">
    <name type="scientific">Stenotrophomonas maltophilia</name>
    <name type="common">Pseudomonas maltophilia</name>
    <name type="synonym">Xanthomonas maltophilia</name>
    <dbReference type="NCBI Taxonomy" id="40324"/>
    <lineage>
        <taxon>Bacteria</taxon>
        <taxon>Pseudomonadati</taxon>
        <taxon>Pseudomonadota</taxon>
        <taxon>Gammaproteobacteria</taxon>
        <taxon>Lysobacterales</taxon>
        <taxon>Lysobacteraceae</taxon>
        <taxon>Stenotrophomonas</taxon>
        <taxon>Stenotrophomonas maltophilia group</taxon>
    </lineage>
</organism>
<gene>
    <name evidence="1" type="ORF">CEE63_11630</name>
</gene>
<evidence type="ECO:0000313" key="1">
    <source>
        <dbReference type="EMBL" id="OWQ73799.1"/>
    </source>
</evidence>
<accession>A0A246I5G6</accession>
<proteinExistence type="predicted"/>
<comment type="caution">
    <text evidence="1">The sequence shown here is derived from an EMBL/GenBank/DDBJ whole genome shotgun (WGS) entry which is preliminary data.</text>
</comment>
<protein>
    <submittedName>
        <fullName evidence="1">Uncharacterized protein</fullName>
    </submittedName>
</protein>
<sequence>MSQLPLPMTAAQCLQHVVIPALALLGAARYDSPEARVMLLAISGQESGLKVRRQQPGPARGLWQFEQGGGVRGVLNYPSTRAAAALLCGARGVIATPAAVYAQLEQDDILAAGFARLLLFTLPKRLPPIGNVSVAWAQYLDAWRPGKPHIDRWPRNYRAAVEAVRA</sequence>
<evidence type="ECO:0000313" key="2">
    <source>
        <dbReference type="Proteomes" id="UP000197090"/>
    </source>
</evidence>